<protein>
    <recommendedName>
        <fullName evidence="2">LolA-like domain-containing protein</fullName>
    </recommendedName>
</protein>
<dbReference type="Pfam" id="PF25898">
    <property type="entry name" value="LolA_2nd_metazoa"/>
    <property type="match status" value="1"/>
</dbReference>
<dbReference type="PANTHER" id="PTHR36902:SF1">
    <property type="entry name" value="ENRICHED IN SURFACE-LABELED PROTEOME PROTEIN 9"/>
    <property type="match status" value="1"/>
</dbReference>
<dbReference type="AlphaFoldDB" id="A0A087USV3"/>
<dbReference type="Proteomes" id="UP000054359">
    <property type="component" value="Unassembled WGS sequence"/>
</dbReference>
<sequence length="425" mass="48203">MLDFKSIRKWSSFLAVIFVLINQTHSVFHQFTCEKKEDSSVPSIPDTYSTNIRINYPNEHRTVEVREVRNRKENKAAFEFWAEKLHLKYIQNGDQMLLINLTSDGRPACKVRSKSNNAWLDTEVAGPRKIFQNILNVLFDKSSYYVADITLENGIFLAKFEACLSNPKLNISLGFTDPAWTPSHSSAMIKDTSYLAIVEAEMDYVQMAALYSNFNPVMPDDSEFQPPEDVYCEGLKSDRKVPDFPKYFSFDAEIIKYEGSLGIAPVITHRSVYYDYPAGISRTDFYDPVAEDEDIFSPVRAEVKSIVHDFNSGVQYTFNPITGKCSLGKFKDNFAVISGKIGTDKSMPTVNKYFALEGAKVVYNGQYSIRGLVSDVFTSSIAVEGKNGKNVQSTVSWYFSTNRTQVVENQNVEKNVLLRMVIQPQ</sequence>
<dbReference type="InterPro" id="IPR058831">
    <property type="entry name" value="LolA-like_dom_2nd"/>
</dbReference>
<organism evidence="3 4">
    <name type="scientific">Stegodyphus mimosarum</name>
    <name type="common">African social velvet spider</name>
    <dbReference type="NCBI Taxonomy" id="407821"/>
    <lineage>
        <taxon>Eukaryota</taxon>
        <taxon>Metazoa</taxon>
        <taxon>Ecdysozoa</taxon>
        <taxon>Arthropoda</taxon>
        <taxon>Chelicerata</taxon>
        <taxon>Arachnida</taxon>
        <taxon>Araneae</taxon>
        <taxon>Araneomorphae</taxon>
        <taxon>Entelegynae</taxon>
        <taxon>Eresoidea</taxon>
        <taxon>Eresidae</taxon>
        <taxon>Stegodyphus</taxon>
    </lineage>
</organism>
<dbReference type="PANTHER" id="PTHR36902">
    <property type="entry name" value="ENRICHED IN SURFACE-LABELED PROTEOME PROTEIN 9"/>
    <property type="match status" value="1"/>
</dbReference>
<feature type="signal peptide" evidence="1">
    <location>
        <begin position="1"/>
        <end position="26"/>
    </location>
</feature>
<keyword evidence="4" id="KW-1185">Reference proteome</keyword>
<evidence type="ECO:0000259" key="2">
    <source>
        <dbReference type="Pfam" id="PF25898"/>
    </source>
</evidence>
<reference evidence="3 4" key="1">
    <citation type="submission" date="2013-11" db="EMBL/GenBank/DDBJ databases">
        <title>Genome sequencing of Stegodyphus mimosarum.</title>
        <authorList>
            <person name="Bechsgaard J."/>
        </authorList>
    </citation>
    <scope>NUCLEOTIDE SEQUENCE [LARGE SCALE GENOMIC DNA]</scope>
</reference>
<feature type="chain" id="PRO_5001830843" description="LolA-like domain-containing protein" evidence="1">
    <location>
        <begin position="27"/>
        <end position="425"/>
    </location>
</feature>
<keyword evidence="1" id="KW-0732">Signal</keyword>
<dbReference type="STRING" id="407821.A0A087USV3"/>
<evidence type="ECO:0000256" key="1">
    <source>
        <dbReference type="SAM" id="SignalP"/>
    </source>
</evidence>
<gene>
    <name evidence="3" type="ORF">X975_09727</name>
</gene>
<feature type="domain" description="LolA-like" evidence="2">
    <location>
        <begin position="227"/>
        <end position="417"/>
    </location>
</feature>
<proteinExistence type="predicted"/>
<dbReference type="OrthoDB" id="5983572at2759"/>
<name>A0A087USV3_STEMI</name>
<feature type="non-terminal residue" evidence="3">
    <location>
        <position position="425"/>
    </location>
</feature>
<dbReference type="EMBL" id="KK121418">
    <property type="protein sequence ID" value="KFM80442.1"/>
    <property type="molecule type" value="Genomic_DNA"/>
</dbReference>
<dbReference type="OMA" id="CENRINT"/>
<accession>A0A087USV3</accession>
<evidence type="ECO:0000313" key="4">
    <source>
        <dbReference type="Proteomes" id="UP000054359"/>
    </source>
</evidence>
<evidence type="ECO:0000313" key="3">
    <source>
        <dbReference type="EMBL" id="KFM80442.1"/>
    </source>
</evidence>